<accession>A0A812KUK2</accession>
<evidence type="ECO:0000313" key="2">
    <source>
        <dbReference type="Proteomes" id="UP000649617"/>
    </source>
</evidence>
<dbReference type="Proteomes" id="UP000649617">
    <property type="component" value="Unassembled WGS sequence"/>
</dbReference>
<gene>
    <name evidence="1" type="ORF">SPIL2461_LOCUS3857</name>
</gene>
<comment type="caution">
    <text evidence="1">The sequence shown here is derived from an EMBL/GenBank/DDBJ whole genome shotgun (WGS) entry which is preliminary data.</text>
</comment>
<dbReference type="AlphaFoldDB" id="A0A812KUK2"/>
<dbReference type="EMBL" id="CAJNIZ010004825">
    <property type="protein sequence ID" value="CAE7236374.1"/>
    <property type="molecule type" value="Genomic_DNA"/>
</dbReference>
<proteinExistence type="predicted"/>
<name>A0A812KUK2_SYMPI</name>
<sequence length="259" mass="29320">MSAVACLVEGIKTRANGTHHPSGFLCFSQEFSGYSPLYEKTMRHIDVLPLRPIPIGTMSPADFYFAGGMHMGRKRAGATFFKRFLEGHAREMTIVVVQPDDMPASVIVVPGTRDGVGSRDMFRFFVRTVESLLGELGMTVYPHDENASPHSGRWLKQVTVPYASGQWIHSWQHVNGQEQRFHLKEETSCRVERQNQVERMLTFNIGTALLMAMDLDFAPVRTNFHMRVVGQQFNGPSDDEIRVDYAHYFSLYPCVGDDL</sequence>
<reference evidence="1" key="1">
    <citation type="submission" date="2021-02" db="EMBL/GenBank/DDBJ databases">
        <authorList>
            <person name="Dougan E. K."/>
            <person name="Rhodes N."/>
            <person name="Thang M."/>
            <person name="Chan C."/>
        </authorList>
    </citation>
    <scope>NUCLEOTIDE SEQUENCE</scope>
</reference>
<evidence type="ECO:0000313" key="1">
    <source>
        <dbReference type="EMBL" id="CAE7236374.1"/>
    </source>
</evidence>
<protein>
    <submittedName>
        <fullName evidence="1">Uncharacterized protein</fullName>
    </submittedName>
</protein>
<organism evidence="1 2">
    <name type="scientific">Symbiodinium pilosum</name>
    <name type="common">Dinoflagellate</name>
    <dbReference type="NCBI Taxonomy" id="2952"/>
    <lineage>
        <taxon>Eukaryota</taxon>
        <taxon>Sar</taxon>
        <taxon>Alveolata</taxon>
        <taxon>Dinophyceae</taxon>
        <taxon>Suessiales</taxon>
        <taxon>Symbiodiniaceae</taxon>
        <taxon>Symbiodinium</taxon>
    </lineage>
</organism>
<keyword evidence="2" id="KW-1185">Reference proteome</keyword>